<reference evidence="1 2" key="1">
    <citation type="submission" date="2019-08" db="EMBL/GenBank/DDBJ databases">
        <title>Lentzea from Indian Himalayas.</title>
        <authorList>
            <person name="Mandal S."/>
            <person name="Mallick Gupta A."/>
            <person name="Maiti P.K."/>
            <person name="Sarkar J."/>
            <person name="Mandal S."/>
        </authorList>
    </citation>
    <scope>NUCLEOTIDE SEQUENCE [LARGE SCALE GENOMIC DNA]</scope>
    <source>
        <strain evidence="1 2">PSKA42</strain>
    </source>
</reference>
<dbReference type="EMBL" id="VSRL01000002">
    <property type="protein sequence ID" value="NKE55479.1"/>
    <property type="molecule type" value="Genomic_DNA"/>
</dbReference>
<sequence>MAQSLGMGHLKMAGVMPCGHNGKLMPERMYYVDDSHATFEGADLGTAVRLKDNPMIGGVALPSRGVLAMGQATWEILDREEHERTLREVSGPTSPEVR</sequence>
<organism evidence="1 2">
    <name type="scientific">Lentzea indica</name>
    <dbReference type="NCBI Taxonomy" id="2604800"/>
    <lineage>
        <taxon>Bacteria</taxon>
        <taxon>Bacillati</taxon>
        <taxon>Actinomycetota</taxon>
        <taxon>Actinomycetes</taxon>
        <taxon>Pseudonocardiales</taxon>
        <taxon>Pseudonocardiaceae</taxon>
        <taxon>Lentzea</taxon>
    </lineage>
</organism>
<comment type="caution">
    <text evidence="1">The sequence shown here is derived from an EMBL/GenBank/DDBJ whole genome shotgun (WGS) entry which is preliminary data.</text>
</comment>
<accession>A0ABX1F9D1</accession>
<dbReference type="Proteomes" id="UP001515943">
    <property type="component" value="Unassembled WGS sequence"/>
</dbReference>
<gene>
    <name evidence="1" type="ORF">FXN61_01035</name>
</gene>
<proteinExistence type="predicted"/>
<evidence type="ECO:0000313" key="1">
    <source>
        <dbReference type="EMBL" id="NKE55479.1"/>
    </source>
</evidence>
<dbReference type="RefSeq" id="WP_167969367.1">
    <property type="nucleotide sequence ID" value="NZ_VSRL01000002.1"/>
</dbReference>
<evidence type="ECO:0000313" key="2">
    <source>
        <dbReference type="Proteomes" id="UP001515943"/>
    </source>
</evidence>
<name>A0ABX1F9D1_9PSEU</name>
<keyword evidence="2" id="KW-1185">Reference proteome</keyword>
<protein>
    <submittedName>
        <fullName evidence="1">Uncharacterized protein</fullName>
    </submittedName>
</protein>